<protein>
    <recommendedName>
        <fullName evidence="1">CobQ/CobB/MinD/ParA nucleotide binding domain-containing protein</fullName>
    </recommendedName>
</protein>
<comment type="caution">
    <text evidence="2">The sequence shown here is derived from an EMBL/GenBank/DDBJ whole genome shotgun (WGS) entry which is preliminary data.</text>
</comment>
<proteinExistence type="predicted"/>
<dbReference type="GO" id="GO:0005524">
    <property type="term" value="F:ATP binding"/>
    <property type="evidence" value="ECO:0007669"/>
    <property type="project" value="TreeGrafter"/>
</dbReference>
<organism evidence="2">
    <name type="scientific">marine sediment metagenome</name>
    <dbReference type="NCBI Taxonomy" id="412755"/>
    <lineage>
        <taxon>unclassified sequences</taxon>
        <taxon>metagenomes</taxon>
        <taxon>ecological metagenomes</taxon>
    </lineage>
</organism>
<dbReference type="PANTHER" id="PTHR43384">
    <property type="entry name" value="SEPTUM SITE-DETERMINING PROTEIN MIND HOMOLOG, CHLOROPLASTIC-RELATED"/>
    <property type="match status" value="1"/>
</dbReference>
<dbReference type="InterPro" id="IPR002586">
    <property type="entry name" value="CobQ/CobB/MinD/ParA_Nub-bd_dom"/>
</dbReference>
<dbReference type="InterPro" id="IPR050625">
    <property type="entry name" value="ParA/MinD_ATPase"/>
</dbReference>
<name>A0A0F9PNB5_9ZZZZ</name>
<dbReference type="GO" id="GO:0016887">
    <property type="term" value="F:ATP hydrolysis activity"/>
    <property type="evidence" value="ECO:0007669"/>
    <property type="project" value="TreeGrafter"/>
</dbReference>
<dbReference type="SUPFAM" id="SSF52540">
    <property type="entry name" value="P-loop containing nucleoside triphosphate hydrolases"/>
    <property type="match status" value="1"/>
</dbReference>
<sequence length="256" mass="28577">MTLRKTLTLSISGKGGVGKTTLAALFLKILLEAGKKDILVIDADPAMNLPSVLGIKLEGKATLGTILDKKKDELESETPASRKLLEGEIWENIIEHNGFNMLIMGRTKGEGCYCTLNSFAAIIIESLTKMYDYILIDFDAGFEHLSRRTDRSADILMIITDPSKMGFDTSHRIKELVEEIYISFKDIFLVGNRFNARLEQRLFDFSKKIGVKFAGIIPQDQNIEEFNLNGNSLIKLPADSPALIAAKKIFKTIFQI</sequence>
<evidence type="ECO:0000259" key="1">
    <source>
        <dbReference type="Pfam" id="PF01656"/>
    </source>
</evidence>
<dbReference type="PANTHER" id="PTHR43384:SF7">
    <property type="entry name" value="CARBON-MONOXIDE DEHYDROGENASE ACCESSORY PROTEIN"/>
    <property type="match status" value="1"/>
</dbReference>
<dbReference type="Gene3D" id="3.40.50.300">
    <property type="entry name" value="P-loop containing nucleotide triphosphate hydrolases"/>
    <property type="match status" value="1"/>
</dbReference>
<dbReference type="EMBL" id="LAZR01005134">
    <property type="protein sequence ID" value="KKN02571.1"/>
    <property type="molecule type" value="Genomic_DNA"/>
</dbReference>
<dbReference type="GO" id="GO:0009898">
    <property type="term" value="C:cytoplasmic side of plasma membrane"/>
    <property type="evidence" value="ECO:0007669"/>
    <property type="project" value="TreeGrafter"/>
</dbReference>
<dbReference type="PIRSF" id="PIRSF005647">
    <property type="entry name" value="CooC"/>
    <property type="match status" value="1"/>
</dbReference>
<feature type="domain" description="CobQ/CobB/MinD/ParA nucleotide binding" evidence="1">
    <location>
        <begin position="11"/>
        <end position="231"/>
    </location>
</feature>
<reference evidence="2" key="1">
    <citation type="journal article" date="2015" name="Nature">
        <title>Complex archaea that bridge the gap between prokaryotes and eukaryotes.</title>
        <authorList>
            <person name="Spang A."/>
            <person name="Saw J.H."/>
            <person name="Jorgensen S.L."/>
            <person name="Zaremba-Niedzwiedzka K."/>
            <person name="Martijn J."/>
            <person name="Lind A.E."/>
            <person name="van Eijk R."/>
            <person name="Schleper C."/>
            <person name="Guy L."/>
            <person name="Ettema T.J."/>
        </authorList>
    </citation>
    <scope>NUCLEOTIDE SEQUENCE</scope>
</reference>
<gene>
    <name evidence="2" type="ORF">LCGC14_1116390</name>
</gene>
<dbReference type="GO" id="GO:0005829">
    <property type="term" value="C:cytosol"/>
    <property type="evidence" value="ECO:0007669"/>
    <property type="project" value="TreeGrafter"/>
</dbReference>
<dbReference type="Pfam" id="PF01656">
    <property type="entry name" value="CbiA"/>
    <property type="match status" value="1"/>
</dbReference>
<dbReference type="AlphaFoldDB" id="A0A0F9PNB5"/>
<evidence type="ECO:0000313" key="2">
    <source>
        <dbReference type="EMBL" id="KKN02571.1"/>
    </source>
</evidence>
<dbReference type="InterPro" id="IPR027417">
    <property type="entry name" value="P-loop_NTPase"/>
</dbReference>
<dbReference type="GO" id="GO:0051782">
    <property type="term" value="P:negative regulation of cell division"/>
    <property type="evidence" value="ECO:0007669"/>
    <property type="project" value="TreeGrafter"/>
</dbReference>
<dbReference type="InterPro" id="IPR014433">
    <property type="entry name" value="CooC"/>
</dbReference>
<accession>A0A0F9PNB5</accession>